<sequence length="502" mass="52645">MVAGAMLLAPLAIGTATAATAPQSAVALAYPAWAPNTYYAVGARVTYSGKDYEIVQPHTSLAGWEPPNVPALWKLLPGGSTPSPSATPTKPPTSPSPSATPTKPPTSPSPSATPTKPPTSPSPSATPTAPPPPGGKKVVGYFTNWGVYGRQYFVKNIATSGSADKLTHLLYAFGNVTNGQCTIGDAYADYDMAYTAANSVDGVADTWDNPNALRGAFNQLRKLKAKYPHIKVLFSFGGWTWSGGFGQAAKNPTAFANSCYNLVEDPRWGDVFDGIDIDWEYPNACGLTCDSSGPNAMTDLVRALRNKFGKDYLITAAITADASPGGKLDLSDYAGAGQYLDWYNVMTYDFFGAWDAKGPTAPHSPLTSYSGIPIADFNSDAAIQKLKNKGVPASKILLGVGFYGRGWTGVTQSTPGGTATGAAPGTYEAGIEDYKVLKNSCPATGTIAGTAYAKCGSNWWSYDTPATLAGKMSYIKNQGLGGVFFWELSGDTTNGELISALK</sequence>
<accession>A0ABV6U653</accession>
<dbReference type="Pfam" id="PF02839">
    <property type="entry name" value="CBM_5_12"/>
    <property type="match status" value="1"/>
</dbReference>
<evidence type="ECO:0000256" key="9">
    <source>
        <dbReference type="SAM" id="MobiDB-lite"/>
    </source>
</evidence>
<dbReference type="SUPFAM" id="SSF54556">
    <property type="entry name" value="Chitinase insertion domain"/>
    <property type="match status" value="1"/>
</dbReference>
<name>A0ABV6U653_9ACTN</name>
<organism evidence="12 13">
    <name type="scientific">Sphaerimonospora cavernae</name>
    <dbReference type="NCBI Taxonomy" id="1740611"/>
    <lineage>
        <taxon>Bacteria</taxon>
        <taxon>Bacillati</taxon>
        <taxon>Actinomycetota</taxon>
        <taxon>Actinomycetes</taxon>
        <taxon>Streptosporangiales</taxon>
        <taxon>Streptosporangiaceae</taxon>
        <taxon>Sphaerimonospora</taxon>
    </lineage>
</organism>
<keyword evidence="6 7" id="KW-0326">Glycosidase</keyword>
<dbReference type="PROSITE" id="PS51910">
    <property type="entry name" value="GH18_2"/>
    <property type="match status" value="1"/>
</dbReference>
<dbReference type="EC" id="3.2.1.14" evidence="2"/>
<evidence type="ECO:0000256" key="10">
    <source>
        <dbReference type="SAM" id="SignalP"/>
    </source>
</evidence>
<proteinExistence type="inferred from homology"/>
<feature type="signal peptide" evidence="10">
    <location>
        <begin position="1"/>
        <end position="18"/>
    </location>
</feature>
<feature type="domain" description="GH18" evidence="11">
    <location>
        <begin position="136"/>
        <end position="502"/>
    </location>
</feature>
<keyword evidence="3 7" id="KW-0378">Hydrolase</keyword>
<keyword evidence="4" id="KW-0146">Chitin degradation</keyword>
<keyword evidence="10" id="KW-0732">Signal</keyword>
<dbReference type="InterPro" id="IPR017853">
    <property type="entry name" value="GH"/>
</dbReference>
<dbReference type="InterPro" id="IPR001223">
    <property type="entry name" value="Glyco_hydro18_cat"/>
</dbReference>
<protein>
    <recommendedName>
        <fullName evidence="2">chitinase</fullName>
        <ecNumber evidence="2">3.2.1.14</ecNumber>
    </recommendedName>
</protein>
<dbReference type="PROSITE" id="PS01095">
    <property type="entry name" value="GH18_1"/>
    <property type="match status" value="1"/>
</dbReference>
<dbReference type="InterPro" id="IPR001579">
    <property type="entry name" value="Glyco_hydro_18_chit_AS"/>
</dbReference>
<evidence type="ECO:0000256" key="6">
    <source>
        <dbReference type="ARBA" id="ARBA00023295"/>
    </source>
</evidence>
<dbReference type="Proteomes" id="UP001589870">
    <property type="component" value="Unassembled WGS sequence"/>
</dbReference>
<dbReference type="PANTHER" id="PTHR11177">
    <property type="entry name" value="CHITINASE"/>
    <property type="match status" value="1"/>
</dbReference>
<keyword evidence="4" id="KW-0624">Polysaccharide degradation</keyword>
<dbReference type="InterPro" id="IPR050314">
    <property type="entry name" value="Glycosyl_Hydrlase_18"/>
</dbReference>
<evidence type="ECO:0000256" key="7">
    <source>
        <dbReference type="RuleBase" id="RU000489"/>
    </source>
</evidence>
<keyword evidence="5" id="KW-0119">Carbohydrate metabolism</keyword>
<dbReference type="GO" id="GO:0016787">
    <property type="term" value="F:hydrolase activity"/>
    <property type="evidence" value="ECO:0007669"/>
    <property type="project" value="UniProtKB-KW"/>
</dbReference>
<reference evidence="12 13" key="1">
    <citation type="submission" date="2024-09" db="EMBL/GenBank/DDBJ databases">
        <authorList>
            <person name="Sun Q."/>
            <person name="Mori K."/>
        </authorList>
    </citation>
    <scope>NUCLEOTIDE SEQUENCE [LARGE SCALE GENOMIC DNA]</scope>
    <source>
        <strain evidence="12 13">TBRC 1851</strain>
    </source>
</reference>
<dbReference type="InterPro" id="IPR036573">
    <property type="entry name" value="CBM_sf_5/12"/>
</dbReference>
<dbReference type="SMART" id="SM00636">
    <property type="entry name" value="Glyco_18"/>
    <property type="match status" value="1"/>
</dbReference>
<dbReference type="SMART" id="SM00495">
    <property type="entry name" value="ChtBD3"/>
    <property type="match status" value="1"/>
</dbReference>
<evidence type="ECO:0000313" key="13">
    <source>
        <dbReference type="Proteomes" id="UP001589870"/>
    </source>
</evidence>
<feature type="chain" id="PRO_5045416062" description="chitinase" evidence="10">
    <location>
        <begin position="19"/>
        <end position="502"/>
    </location>
</feature>
<dbReference type="InterPro" id="IPR011583">
    <property type="entry name" value="Chitinase_II/V-like_cat"/>
</dbReference>
<dbReference type="InterPro" id="IPR029070">
    <property type="entry name" value="Chitinase_insertion_sf"/>
</dbReference>
<dbReference type="Gene3D" id="2.10.10.20">
    <property type="entry name" value="Carbohydrate-binding module superfamily 5/12"/>
    <property type="match status" value="1"/>
</dbReference>
<evidence type="ECO:0000313" key="12">
    <source>
        <dbReference type="EMBL" id="MFC0862601.1"/>
    </source>
</evidence>
<evidence type="ECO:0000256" key="1">
    <source>
        <dbReference type="ARBA" id="ARBA00000822"/>
    </source>
</evidence>
<dbReference type="Pfam" id="PF00704">
    <property type="entry name" value="Glyco_hydro_18"/>
    <property type="match status" value="1"/>
</dbReference>
<dbReference type="Gene3D" id="3.10.50.10">
    <property type="match status" value="1"/>
</dbReference>
<dbReference type="CDD" id="cd06548">
    <property type="entry name" value="GH18_chitinase"/>
    <property type="match status" value="1"/>
</dbReference>
<dbReference type="EMBL" id="JBHMQT010000014">
    <property type="protein sequence ID" value="MFC0862601.1"/>
    <property type="molecule type" value="Genomic_DNA"/>
</dbReference>
<comment type="catalytic activity">
    <reaction evidence="1">
        <text>Random endo-hydrolysis of N-acetyl-beta-D-glucosaminide (1-&gt;4)-beta-linkages in chitin and chitodextrins.</text>
        <dbReference type="EC" id="3.2.1.14"/>
    </reaction>
</comment>
<dbReference type="SUPFAM" id="SSF51055">
    <property type="entry name" value="Carbohydrate binding domain"/>
    <property type="match status" value="1"/>
</dbReference>
<dbReference type="PANTHER" id="PTHR11177:SF317">
    <property type="entry name" value="CHITINASE 12-RELATED"/>
    <property type="match status" value="1"/>
</dbReference>
<evidence type="ECO:0000259" key="11">
    <source>
        <dbReference type="PROSITE" id="PS51910"/>
    </source>
</evidence>
<dbReference type="Gene3D" id="3.20.20.80">
    <property type="entry name" value="Glycosidases"/>
    <property type="match status" value="1"/>
</dbReference>
<dbReference type="InterPro" id="IPR003610">
    <property type="entry name" value="CBM5/12"/>
</dbReference>
<evidence type="ECO:0000256" key="4">
    <source>
        <dbReference type="ARBA" id="ARBA00023024"/>
    </source>
</evidence>
<dbReference type="SUPFAM" id="SSF51445">
    <property type="entry name" value="(Trans)glycosidases"/>
    <property type="match status" value="1"/>
</dbReference>
<dbReference type="RefSeq" id="WP_394300797.1">
    <property type="nucleotide sequence ID" value="NZ_JBHMQT010000014.1"/>
</dbReference>
<dbReference type="CDD" id="cd12214">
    <property type="entry name" value="ChiA1_BD"/>
    <property type="match status" value="1"/>
</dbReference>
<gene>
    <name evidence="12" type="ORF">ACFHYQ_09870</name>
</gene>
<feature type="region of interest" description="Disordered" evidence="9">
    <location>
        <begin position="73"/>
        <end position="135"/>
    </location>
</feature>
<evidence type="ECO:0000256" key="2">
    <source>
        <dbReference type="ARBA" id="ARBA00012729"/>
    </source>
</evidence>
<comment type="similarity">
    <text evidence="8">Belongs to the glycosyl hydrolase 18 family.</text>
</comment>
<evidence type="ECO:0000256" key="8">
    <source>
        <dbReference type="RuleBase" id="RU004453"/>
    </source>
</evidence>
<evidence type="ECO:0000256" key="5">
    <source>
        <dbReference type="ARBA" id="ARBA00023277"/>
    </source>
</evidence>
<comment type="caution">
    <text evidence="12">The sequence shown here is derived from an EMBL/GenBank/DDBJ whole genome shotgun (WGS) entry which is preliminary data.</text>
</comment>
<evidence type="ECO:0000256" key="3">
    <source>
        <dbReference type="ARBA" id="ARBA00022801"/>
    </source>
</evidence>
<keyword evidence="13" id="KW-1185">Reference proteome</keyword>